<evidence type="ECO:0000313" key="3">
    <source>
        <dbReference type="Proteomes" id="UP000050525"/>
    </source>
</evidence>
<feature type="signal peptide" evidence="1">
    <location>
        <begin position="1"/>
        <end position="15"/>
    </location>
</feature>
<keyword evidence="3" id="KW-1185">Reference proteome</keyword>
<dbReference type="AlphaFoldDB" id="A0A151MXA6"/>
<feature type="chain" id="PRO_5012068346" evidence="1">
    <location>
        <begin position="16"/>
        <end position="79"/>
    </location>
</feature>
<gene>
    <name evidence="2" type="ORF">Y1Q_0009931</name>
</gene>
<dbReference type="Proteomes" id="UP000050525">
    <property type="component" value="Unassembled WGS sequence"/>
</dbReference>
<accession>A0A151MXA6</accession>
<keyword evidence="1" id="KW-0732">Signal</keyword>
<name>A0A151MXA6_ALLMI</name>
<protein>
    <submittedName>
        <fullName evidence="2">Uncharacterized protein</fullName>
    </submittedName>
</protein>
<dbReference type="EMBL" id="AKHW03004724">
    <property type="protein sequence ID" value="KYO29147.1"/>
    <property type="molecule type" value="Genomic_DNA"/>
</dbReference>
<sequence length="79" mass="8544">MLVLVLQHVAYLCGANNTAGCSDLDPSSLLGIREKNPQTCDACEAENCQVLQLIFIHAKLDALWCQTMITVTLCTTSST</sequence>
<evidence type="ECO:0000256" key="1">
    <source>
        <dbReference type="SAM" id="SignalP"/>
    </source>
</evidence>
<comment type="caution">
    <text evidence="2">The sequence shown here is derived from an EMBL/GenBank/DDBJ whole genome shotgun (WGS) entry which is preliminary data.</text>
</comment>
<evidence type="ECO:0000313" key="2">
    <source>
        <dbReference type="EMBL" id="KYO29147.1"/>
    </source>
</evidence>
<proteinExistence type="predicted"/>
<organism evidence="2 3">
    <name type="scientific">Alligator mississippiensis</name>
    <name type="common">American alligator</name>
    <dbReference type="NCBI Taxonomy" id="8496"/>
    <lineage>
        <taxon>Eukaryota</taxon>
        <taxon>Metazoa</taxon>
        <taxon>Chordata</taxon>
        <taxon>Craniata</taxon>
        <taxon>Vertebrata</taxon>
        <taxon>Euteleostomi</taxon>
        <taxon>Archelosauria</taxon>
        <taxon>Archosauria</taxon>
        <taxon>Crocodylia</taxon>
        <taxon>Alligatoridae</taxon>
        <taxon>Alligatorinae</taxon>
        <taxon>Alligator</taxon>
    </lineage>
</organism>
<reference evidence="2 3" key="1">
    <citation type="journal article" date="2012" name="Genome Biol.">
        <title>Sequencing three crocodilian genomes to illuminate the evolution of archosaurs and amniotes.</title>
        <authorList>
            <person name="St John J.A."/>
            <person name="Braun E.L."/>
            <person name="Isberg S.R."/>
            <person name="Miles L.G."/>
            <person name="Chong A.Y."/>
            <person name="Gongora J."/>
            <person name="Dalzell P."/>
            <person name="Moran C."/>
            <person name="Bed'hom B."/>
            <person name="Abzhanov A."/>
            <person name="Burgess S.C."/>
            <person name="Cooksey A.M."/>
            <person name="Castoe T.A."/>
            <person name="Crawford N.G."/>
            <person name="Densmore L.D."/>
            <person name="Drew J.C."/>
            <person name="Edwards S.V."/>
            <person name="Faircloth B.C."/>
            <person name="Fujita M.K."/>
            <person name="Greenwold M.J."/>
            <person name="Hoffmann F.G."/>
            <person name="Howard J.M."/>
            <person name="Iguchi T."/>
            <person name="Janes D.E."/>
            <person name="Khan S.Y."/>
            <person name="Kohno S."/>
            <person name="de Koning A.J."/>
            <person name="Lance S.L."/>
            <person name="McCarthy F.M."/>
            <person name="McCormack J.E."/>
            <person name="Merchant M.E."/>
            <person name="Peterson D.G."/>
            <person name="Pollock D.D."/>
            <person name="Pourmand N."/>
            <person name="Raney B.J."/>
            <person name="Roessler K.A."/>
            <person name="Sanford J.R."/>
            <person name="Sawyer R.H."/>
            <person name="Schmidt C.J."/>
            <person name="Triplett E.W."/>
            <person name="Tuberville T.D."/>
            <person name="Venegas-Anaya M."/>
            <person name="Howard J.T."/>
            <person name="Jarvis E.D."/>
            <person name="Guillette L.J.Jr."/>
            <person name="Glenn T.C."/>
            <person name="Green R.E."/>
            <person name="Ray D.A."/>
        </authorList>
    </citation>
    <scope>NUCLEOTIDE SEQUENCE [LARGE SCALE GENOMIC DNA]</scope>
    <source>
        <strain evidence="2">KSC_2009_1</strain>
    </source>
</reference>